<dbReference type="PANTHER" id="PTHR43289">
    <property type="entry name" value="MITOGEN-ACTIVATED PROTEIN KINASE KINASE KINASE 20-RELATED"/>
    <property type="match status" value="1"/>
</dbReference>
<dbReference type="InterPro" id="IPR000719">
    <property type="entry name" value="Prot_kinase_dom"/>
</dbReference>
<evidence type="ECO:0000256" key="9">
    <source>
        <dbReference type="ARBA" id="ARBA00048679"/>
    </source>
</evidence>
<comment type="catalytic activity">
    <reaction evidence="9">
        <text>L-seryl-[protein] + ATP = O-phospho-L-seryl-[protein] + ADP + H(+)</text>
        <dbReference type="Rhea" id="RHEA:17989"/>
        <dbReference type="Rhea" id="RHEA-COMP:9863"/>
        <dbReference type="Rhea" id="RHEA-COMP:11604"/>
        <dbReference type="ChEBI" id="CHEBI:15378"/>
        <dbReference type="ChEBI" id="CHEBI:29999"/>
        <dbReference type="ChEBI" id="CHEBI:30616"/>
        <dbReference type="ChEBI" id="CHEBI:83421"/>
        <dbReference type="ChEBI" id="CHEBI:456216"/>
        <dbReference type="EC" id="2.7.11.1"/>
    </reaction>
</comment>
<proteinExistence type="predicted"/>
<keyword evidence="11" id="KW-0472">Membrane</keyword>
<comment type="caution">
    <text evidence="12">The sequence shown here is derived from an EMBL/GenBank/DDBJ whole genome shotgun (WGS) entry which is preliminary data.</text>
</comment>
<keyword evidence="4" id="KW-0677">Repeat</keyword>
<dbReference type="PROSITE" id="PS51178">
    <property type="entry name" value="PASTA"/>
    <property type="match status" value="4"/>
</dbReference>
<accession>A0A177LAQ6</accession>
<dbReference type="GO" id="GO:0045717">
    <property type="term" value="P:negative regulation of fatty acid biosynthetic process"/>
    <property type="evidence" value="ECO:0007669"/>
    <property type="project" value="UniProtKB-ARBA"/>
</dbReference>
<dbReference type="GO" id="GO:0004674">
    <property type="term" value="F:protein serine/threonine kinase activity"/>
    <property type="evidence" value="ECO:0007669"/>
    <property type="project" value="UniProtKB-KW"/>
</dbReference>
<dbReference type="FunFam" id="3.30.200.20:FF:000035">
    <property type="entry name" value="Serine/threonine protein kinase Stk1"/>
    <property type="match status" value="1"/>
</dbReference>
<dbReference type="InterPro" id="IPR011009">
    <property type="entry name" value="Kinase-like_dom_sf"/>
</dbReference>
<dbReference type="Pfam" id="PF03793">
    <property type="entry name" value="PASTA"/>
    <property type="match status" value="4"/>
</dbReference>
<dbReference type="InterPro" id="IPR005543">
    <property type="entry name" value="PASTA_dom"/>
</dbReference>
<dbReference type="PROSITE" id="PS50011">
    <property type="entry name" value="PROTEIN_KINASE_DOM"/>
    <property type="match status" value="1"/>
</dbReference>
<dbReference type="Proteomes" id="UP000295805">
    <property type="component" value="Unassembled WGS sequence"/>
</dbReference>
<dbReference type="OrthoDB" id="9762169at2"/>
<keyword evidence="3" id="KW-0808">Transferase</keyword>
<evidence type="ECO:0000256" key="2">
    <source>
        <dbReference type="ARBA" id="ARBA00022527"/>
    </source>
</evidence>
<dbReference type="Gene3D" id="3.30.10.20">
    <property type="match status" value="4"/>
</dbReference>
<keyword evidence="11" id="KW-1133">Transmembrane helix</keyword>
<keyword evidence="7" id="KW-0067">ATP-binding</keyword>
<evidence type="ECO:0000256" key="6">
    <source>
        <dbReference type="ARBA" id="ARBA00022777"/>
    </source>
</evidence>
<evidence type="ECO:0000256" key="5">
    <source>
        <dbReference type="ARBA" id="ARBA00022741"/>
    </source>
</evidence>
<dbReference type="PROSITE" id="PS00108">
    <property type="entry name" value="PROTEIN_KINASE_ST"/>
    <property type="match status" value="1"/>
</dbReference>
<dbReference type="EMBL" id="SMCX01000007">
    <property type="protein sequence ID" value="TCW24321.1"/>
    <property type="molecule type" value="Genomic_DNA"/>
</dbReference>
<dbReference type="SMART" id="SM00220">
    <property type="entry name" value="S_TKc"/>
    <property type="match status" value="1"/>
</dbReference>
<dbReference type="InterPro" id="IPR017441">
    <property type="entry name" value="Protein_kinase_ATP_BS"/>
</dbReference>
<keyword evidence="6 12" id="KW-0418">Kinase</keyword>
<dbReference type="PANTHER" id="PTHR43289:SF6">
    <property type="entry name" value="SERINE_THREONINE-PROTEIN KINASE NEKL-3"/>
    <property type="match status" value="1"/>
</dbReference>
<feature type="region of interest" description="Disordered" evidence="10">
    <location>
        <begin position="333"/>
        <end position="369"/>
    </location>
</feature>
<keyword evidence="2" id="KW-0723">Serine/threonine-protein kinase</keyword>
<dbReference type="AlphaFoldDB" id="A0A177LAQ6"/>
<dbReference type="CDD" id="cd06577">
    <property type="entry name" value="PASTA_pknB"/>
    <property type="match status" value="4"/>
</dbReference>
<feature type="region of interest" description="Disordered" evidence="10">
    <location>
        <begin position="285"/>
        <end position="321"/>
    </location>
</feature>
<evidence type="ECO:0000313" key="13">
    <source>
        <dbReference type="Proteomes" id="UP000295805"/>
    </source>
</evidence>
<evidence type="ECO:0000256" key="1">
    <source>
        <dbReference type="ARBA" id="ARBA00012513"/>
    </source>
</evidence>
<evidence type="ECO:0000256" key="3">
    <source>
        <dbReference type="ARBA" id="ARBA00022679"/>
    </source>
</evidence>
<name>A0A177LAQ6_9ACTN</name>
<dbReference type="PROSITE" id="PS00107">
    <property type="entry name" value="PROTEIN_KINASE_ATP"/>
    <property type="match status" value="1"/>
</dbReference>
<sequence length="683" mass="71617">MTTPSVLAGRYEIGETLGFGGMSEVHRGRDTVLGRDVAVKIMRPELARDETFYQRFRREAQNSASLNHPSIVAIYDQGEEHTDEGSLPYIVMELVEGDTLRDLIRMDGPMPLERALGVMADVCGALDFSHKKGIIHRDVKPANVMISRDGAVKVMDFGIARAVSDSSSTLTTTSSVLGTAQYLSPEQARGEKVDARSDLYSAGCVLYEMVAGVPPFTGESPVAVAYQHVRESPRPPSAVNPEVTRYVDAVVMQAMAKNPENRYTSAGEMRTDLITVLTGGRPAAPLVLSDDDLDDDERPDAPHGFTGAGYGTGRPQQSPSDALTEAHDLAGVTGGAAGGAAGAAAGSRPASHSAGGRRPTTRDDERRRPRGVAIALAVLLVLGGVTAVSLWATSNGGDGGISRTQEVTIPEVAQRPVAEVVEELTALGLEPVQAPAPHPEIPEGHVISSDPIAGKRLAVGSEINLIVSTGKPILSVPNVMGMSPADARLALEEAGFQVVPENEARPSTPEDQDKVVDTDPAPGAQVPSDRPVRLTVGSGPEQVAVPGVVGQGAESARATLEAAGFRVDTLRVDGTAPEGQVVGQSTPAGQSQLKGATITLQVSAGNRFEMPNIVGDTVEEALAKLEQAGWRGGRGQLVELPQNDPDLSRVGRIYSQQPPVGEAGVNDQVVVRVIRFGLVPGPG</sequence>
<gene>
    <name evidence="12" type="ORF">EDD19_10716</name>
</gene>
<feature type="region of interest" description="Disordered" evidence="10">
    <location>
        <begin position="499"/>
        <end position="530"/>
    </location>
</feature>
<feature type="compositionally biased region" description="Acidic residues" evidence="10">
    <location>
        <begin position="289"/>
        <end position="298"/>
    </location>
</feature>
<protein>
    <recommendedName>
        <fullName evidence="1">non-specific serine/threonine protein kinase</fullName>
        <ecNumber evidence="1">2.7.11.1</ecNumber>
    </recommendedName>
</protein>
<evidence type="ECO:0000256" key="8">
    <source>
        <dbReference type="ARBA" id="ARBA00047899"/>
    </source>
</evidence>
<dbReference type="Pfam" id="PF00069">
    <property type="entry name" value="Pkinase"/>
    <property type="match status" value="1"/>
</dbReference>
<feature type="transmembrane region" description="Helical" evidence="11">
    <location>
        <begin position="372"/>
        <end position="392"/>
    </location>
</feature>
<dbReference type="Gene3D" id="1.10.510.10">
    <property type="entry name" value="Transferase(Phosphotransferase) domain 1"/>
    <property type="match status" value="1"/>
</dbReference>
<dbReference type="SUPFAM" id="SSF56112">
    <property type="entry name" value="Protein kinase-like (PK-like)"/>
    <property type="match status" value="1"/>
</dbReference>
<dbReference type="RefSeq" id="WP_007626920.1">
    <property type="nucleotide sequence ID" value="NZ_CP143053.1"/>
</dbReference>
<dbReference type="InterPro" id="IPR008271">
    <property type="entry name" value="Ser/Thr_kinase_AS"/>
</dbReference>
<dbReference type="Gene3D" id="3.30.200.20">
    <property type="entry name" value="Phosphorylase Kinase, domain 1"/>
    <property type="match status" value="1"/>
</dbReference>
<reference evidence="12 13" key="1">
    <citation type="submission" date="2019-03" db="EMBL/GenBank/DDBJ databases">
        <title>Root nodule microbial communities of legume samples collected from USA, Mexico and Botswana.</title>
        <authorList>
            <person name="Hirsch A."/>
        </authorList>
    </citation>
    <scope>NUCLEOTIDE SEQUENCE [LARGE SCALE GENOMIC DNA]</scope>
    <source>
        <strain evidence="12 13">55</strain>
    </source>
</reference>
<comment type="catalytic activity">
    <reaction evidence="8">
        <text>L-threonyl-[protein] + ATP = O-phospho-L-threonyl-[protein] + ADP + H(+)</text>
        <dbReference type="Rhea" id="RHEA:46608"/>
        <dbReference type="Rhea" id="RHEA-COMP:11060"/>
        <dbReference type="Rhea" id="RHEA-COMP:11605"/>
        <dbReference type="ChEBI" id="CHEBI:15378"/>
        <dbReference type="ChEBI" id="CHEBI:30013"/>
        <dbReference type="ChEBI" id="CHEBI:30616"/>
        <dbReference type="ChEBI" id="CHEBI:61977"/>
        <dbReference type="ChEBI" id="CHEBI:456216"/>
        <dbReference type="EC" id="2.7.11.1"/>
    </reaction>
</comment>
<dbReference type="GeneID" id="89529005"/>
<evidence type="ECO:0000256" key="7">
    <source>
        <dbReference type="ARBA" id="ARBA00022840"/>
    </source>
</evidence>
<evidence type="ECO:0000256" key="4">
    <source>
        <dbReference type="ARBA" id="ARBA00022737"/>
    </source>
</evidence>
<evidence type="ECO:0000256" key="11">
    <source>
        <dbReference type="SAM" id="Phobius"/>
    </source>
</evidence>
<keyword evidence="11" id="KW-0812">Transmembrane</keyword>
<dbReference type="SMART" id="SM00740">
    <property type="entry name" value="PASTA"/>
    <property type="match status" value="4"/>
</dbReference>
<evidence type="ECO:0000313" key="12">
    <source>
        <dbReference type="EMBL" id="TCW24321.1"/>
    </source>
</evidence>
<keyword evidence="5" id="KW-0547">Nucleotide-binding</keyword>
<organism evidence="12 13">
    <name type="scientific">Dietzia cinnamea</name>
    <dbReference type="NCBI Taxonomy" id="321318"/>
    <lineage>
        <taxon>Bacteria</taxon>
        <taxon>Bacillati</taxon>
        <taxon>Actinomycetota</taxon>
        <taxon>Actinomycetes</taxon>
        <taxon>Mycobacteriales</taxon>
        <taxon>Dietziaceae</taxon>
        <taxon>Dietzia</taxon>
    </lineage>
</organism>
<dbReference type="NCBIfam" id="NF033483">
    <property type="entry name" value="PknB_PASTA_kin"/>
    <property type="match status" value="1"/>
</dbReference>
<feature type="compositionally biased region" description="Low complexity" evidence="10">
    <location>
        <begin position="342"/>
        <end position="358"/>
    </location>
</feature>
<dbReference type="FunFam" id="1.10.510.10:FF:000021">
    <property type="entry name" value="Serine/threonine protein kinase"/>
    <property type="match status" value="1"/>
</dbReference>
<dbReference type="CDD" id="cd14014">
    <property type="entry name" value="STKc_PknB_like"/>
    <property type="match status" value="1"/>
</dbReference>
<dbReference type="GO" id="GO:0005524">
    <property type="term" value="F:ATP binding"/>
    <property type="evidence" value="ECO:0007669"/>
    <property type="project" value="UniProtKB-UniRule"/>
</dbReference>
<dbReference type="EC" id="2.7.11.1" evidence="1"/>
<evidence type="ECO:0000256" key="10">
    <source>
        <dbReference type="SAM" id="MobiDB-lite"/>
    </source>
</evidence>